<dbReference type="PANTHER" id="PTHR35896">
    <property type="entry name" value="IG-LIKE DOMAIN-CONTAINING PROTEIN"/>
    <property type="match status" value="1"/>
</dbReference>
<dbReference type="InterPro" id="IPR053008">
    <property type="entry name" value="Phomopsin_biosynth_assoc"/>
</dbReference>
<evidence type="ECO:0000256" key="2">
    <source>
        <dbReference type="SAM" id="Phobius"/>
    </source>
</evidence>
<keyword evidence="2" id="KW-0812">Transmembrane</keyword>
<dbReference type="EMBL" id="CAUWAG010000011">
    <property type="protein sequence ID" value="CAJ2508450.1"/>
    <property type="molecule type" value="Genomic_DNA"/>
</dbReference>
<reference evidence="3" key="1">
    <citation type="submission" date="2023-10" db="EMBL/GenBank/DDBJ databases">
        <authorList>
            <person name="Hackl T."/>
        </authorList>
    </citation>
    <scope>NUCLEOTIDE SEQUENCE</scope>
</reference>
<evidence type="ECO:0000313" key="3">
    <source>
        <dbReference type="EMBL" id="CAJ2508450.1"/>
    </source>
</evidence>
<keyword evidence="4" id="KW-1185">Reference proteome</keyword>
<feature type="transmembrane region" description="Helical" evidence="2">
    <location>
        <begin position="55"/>
        <end position="82"/>
    </location>
</feature>
<sequence length="313" mass="34434">MEKTTSPRPATDTYQKVSLSDTDLEGESPRRSSSDEGTPTPTWDKGYRRRKPRTILSTIWLFARALFIIVGISTWAASLWVVHEATGDMERARSLLLLAKEATAVPSTPHANSHDSSSSSSKSGHKITNPHHDSLNTMFIPGGTLPVAGYGLAYNTTYCNGWTDPAGAIERGCVLDPLQGGWVHELCHDAALTKEWLSLPDFGWYLDAERTHKVPQDRVWAADIPGGVDTTLYTVLDFHAQHCKSVMTLRIKHTTRRNKGLGYLPLDPGHMNHCIHLMTETPNPKELTQVVLGKFGGGTEGFGLAGECYMPIL</sequence>
<evidence type="ECO:0000256" key="1">
    <source>
        <dbReference type="SAM" id="MobiDB-lite"/>
    </source>
</evidence>
<dbReference type="AlphaFoldDB" id="A0AAI8VP31"/>
<keyword evidence="2" id="KW-1133">Transmembrane helix</keyword>
<feature type="region of interest" description="Disordered" evidence="1">
    <location>
        <begin position="106"/>
        <end position="127"/>
    </location>
</feature>
<evidence type="ECO:0000313" key="4">
    <source>
        <dbReference type="Proteomes" id="UP001295740"/>
    </source>
</evidence>
<dbReference type="Proteomes" id="UP001295740">
    <property type="component" value="Unassembled WGS sequence"/>
</dbReference>
<protein>
    <submittedName>
        <fullName evidence="3">Uu.00g134760.m01.CDS01</fullName>
    </submittedName>
</protein>
<name>A0AAI8VP31_9PEZI</name>
<accession>A0AAI8VP31</accession>
<gene>
    <name evidence="3" type="ORF">KHLLAP_LOCUS8918</name>
</gene>
<dbReference type="PANTHER" id="PTHR35896:SF3">
    <property type="entry name" value="MAJOR FACILITATOR SUPERFAMILY TRANSPORTER"/>
    <property type="match status" value="1"/>
</dbReference>
<proteinExistence type="predicted"/>
<organism evidence="3 4">
    <name type="scientific">Anthostomella pinea</name>
    <dbReference type="NCBI Taxonomy" id="933095"/>
    <lineage>
        <taxon>Eukaryota</taxon>
        <taxon>Fungi</taxon>
        <taxon>Dikarya</taxon>
        <taxon>Ascomycota</taxon>
        <taxon>Pezizomycotina</taxon>
        <taxon>Sordariomycetes</taxon>
        <taxon>Xylariomycetidae</taxon>
        <taxon>Xylariales</taxon>
        <taxon>Xylariaceae</taxon>
        <taxon>Anthostomella</taxon>
    </lineage>
</organism>
<feature type="compositionally biased region" description="Polar residues" evidence="1">
    <location>
        <begin position="1"/>
        <end position="21"/>
    </location>
</feature>
<feature type="region of interest" description="Disordered" evidence="1">
    <location>
        <begin position="1"/>
        <end position="47"/>
    </location>
</feature>
<keyword evidence="2" id="KW-0472">Membrane</keyword>
<comment type="caution">
    <text evidence="3">The sequence shown here is derived from an EMBL/GenBank/DDBJ whole genome shotgun (WGS) entry which is preliminary data.</text>
</comment>